<gene>
    <name evidence="3" type="ORF">GGD89_003540</name>
</gene>
<feature type="domain" description="Methyltransferase" evidence="2">
    <location>
        <begin position="30"/>
        <end position="113"/>
    </location>
</feature>
<evidence type="ECO:0000313" key="3">
    <source>
        <dbReference type="EMBL" id="MBB4267888.1"/>
    </source>
</evidence>
<keyword evidence="3" id="KW-0489">Methyltransferase</keyword>
<dbReference type="GO" id="GO:0008168">
    <property type="term" value="F:methyltransferase activity"/>
    <property type="evidence" value="ECO:0007669"/>
    <property type="project" value="UniProtKB-KW"/>
</dbReference>
<feature type="compositionally biased region" description="Low complexity" evidence="1">
    <location>
        <begin position="190"/>
        <end position="200"/>
    </location>
</feature>
<dbReference type="RefSeq" id="WP_184048068.1">
    <property type="nucleotide sequence ID" value="NZ_JACIGK010000037.1"/>
</dbReference>
<evidence type="ECO:0000313" key="4">
    <source>
        <dbReference type="Proteomes" id="UP000554286"/>
    </source>
</evidence>
<dbReference type="AlphaFoldDB" id="A0A7W6WBI8"/>
<feature type="region of interest" description="Disordered" evidence="1">
    <location>
        <begin position="187"/>
        <end position="207"/>
    </location>
</feature>
<dbReference type="InterPro" id="IPR041698">
    <property type="entry name" value="Methyltransf_25"/>
</dbReference>
<accession>A0A7W6WBI8</accession>
<evidence type="ECO:0000259" key="2">
    <source>
        <dbReference type="Pfam" id="PF13649"/>
    </source>
</evidence>
<keyword evidence="4" id="KW-1185">Reference proteome</keyword>
<protein>
    <submittedName>
        <fullName evidence="3">SAM-dependent methyltransferase</fullName>
    </submittedName>
</protein>
<dbReference type="EMBL" id="JACIGK010000037">
    <property type="protein sequence ID" value="MBB4267888.1"/>
    <property type="molecule type" value="Genomic_DNA"/>
</dbReference>
<comment type="caution">
    <text evidence="3">The sequence shown here is derived from an EMBL/GenBank/DDBJ whole genome shotgun (WGS) entry which is preliminary data.</text>
</comment>
<organism evidence="3 4">
    <name type="scientific">Roseospira visakhapatnamensis</name>
    <dbReference type="NCBI Taxonomy" id="390880"/>
    <lineage>
        <taxon>Bacteria</taxon>
        <taxon>Pseudomonadati</taxon>
        <taxon>Pseudomonadota</taxon>
        <taxon>Alphaproteobacteria</taxon>
        <taxon>Rhodospirillales</taxon>
        <taxon>Rhodospirillaceae</taxon>
        <taxon>Roseospira</taxon>
    </lineage>
</organism>
<dbReference type="SUPFAM" id="SSF53335">
    <property type="entry name" value="S-adenosyl-L-methionine-dependent methyltransferases"/>
    <property type="match status" value="1"/>
</dbReference>
<dbReference type="Proteomes" id="UP000554286">
    <property type="component" value="Unassembled WGS sequence"/>
</dbReference>
<sequence length="207" mass="21989">MPPPRVHLALTEPAPWITRFAALIRPGGTVLDVACGGGRHARWLLDRGFHLTLVDRDTTAVADLADRADVIAADLEDGTPWPLAGRRFDAVVVTNYLFRPLLSRLVESVAPGGVLLYQTFAVGNERWSRPRDPDHLLRPGELLTAVAGRLQVVAFEQGIVQRPGRDRPAVVQSLCAAATDQPLAVPPSLPAAAPASVGGAPVTGSPN</sequence>
<dbReference type="GO" id="GO:0032259">
    <property type="term" value="P:methylation"/>
    <property type="evidence" value="ECO:0007669"/>
    <property type="project" value="UniProtKB-KW"/>
</dbReference>
<reference evidence="3 4" key="1">
    <citation type="submission" date="2020-08" db="EMBL/GenBank/DDBJ databases">
        <title>Genome sequencing of Purple Non-Sulfur Bacteria from various extreme environments.</title>
        <authorList>
            <person name="Mayer M."/>
        </authorList>
    </citation>
    <scope>NUCLEOTIDE SEQUENCE [LARGE SCALE GENOMIC DNA]</scope>
    <source>
        <strain evidence="3 4">JA131</strain>
    </source>
</reference>
<dbReference type="InterPro" id="IPR029063">
    <property type="entry name" value="SAM-dependent_MTases_sf"/>
</dbReference>
<dbReference type="Gene3D" id="3.40.50.150">
    <property type="entry name" value="Vaccinia Virus protein VP39"/>
    <property type="match status" value="1"/>
</dbReference>
<keyword evidence="3" id="KW-0808">Transferase</keyword>
<evidence type="ECO:0000256" key="1">
    <source>
        <dbReference type="SAM" id="MobiDB-lite"/>
    </source>
</evidence>
<name>A0A7W6WBI8_9PROT</name>
<dbReference type="CDD" id="cd02440">
    <property type="entry name" value="AdoMet_MTases"/>
    <property type="match status" value="1"/>
</dbReference>
<proteinExistence type="predicted"/>
<dbReference type="Pfam" id="PF13649">
    <property type="entry name" value="Methyltransf_25"/>
    <property type="match status" value="1"/>
</dbReference>